<reference evidence="11 12" key="1">
    <citation type="submission" date="2016-10" db="EMBL/GenBank/DDBJ databases">
        <title>Complete Genome Sequence of Flavobacterium sp. PK15.</title>
        <authorList>
            <person name="Ekwe A."/>
            <person name="Kim S.B."/>
        </authorList>
    </citation>
    <scope>NUCLEOTIDE SEQUENCE [LARGE SCALE GENOMIC DNA]</scope>
    <source>
        <strain evidence="11 12">PK15</strain>
    </source>
</reference>
<dbReference type="SUPFAM" id="SSF55785">
    <property type="entry name" value="PYP-like sensor domain (PAS domain)"/>
    <property type="match status" value="2"/>
</dbReference>
<evidence type="ECO:0000256" key="2">
    <source>
        <dbReference type="ARBA" id="ARBA00012438"/>
    </source>
</evidence>
<evidence type="ECO:0000313" key="11">
    <source>
        <dbReference type="EMBL" id="APA00407.1"/>
    </source>
</evidence>
<dbReference type="CDD" id="cd00075">
    <property type="entry name" value="HATPase"/>
    <property type="match status" value="1"/>
</dbReference>
<dbReference type="KEGG" id="fcm:BIW12_13795"/>
<dbReference type="NCBIfam" id="TIGR00229">
    <property type="entry name" value="sensory_box"/>
    <property type="match status" value="2"/>
</dbReference>
<keyword evidence="6" id="KW-0812">Transmembrane</keyword>
<dbReference type="InterPro" id="IPR001610">
    <property type="entry name" value="PAC"/>
</dbReference>
<dbReference type="SMART" id="SM01079">
    <property type="entry name" value="CHASE"/>
    <property type="match status" value="1"/>
</dbReference>
<keyword evidence="6" id="KW-0472">Membrane</keyword>
<gene>
    <name evidence="11" type="ORF">BIW12_13795</name>
</gene>
<dbReference type="Pfam" id="PF13426">
    <property type="entry name" value="PAS_9"/>
    <property type="match status" value="1"/>
</dbReference>
<evidence type="ECO:0000259" key="8">
    <source>
        <dbReference type="PROSITE" id="PS50112"/>
    </source>
</evidence>
<dbReference type="PANTHER" id="PTHR43304:SF1">
    <property type="entry name" value="PAC DOMAIN-CONTAINING PROTEIN"/>
    <property type="match status" value="1"/>
</dbReference>
<feature type="domain" description="PAS" evidence="8">
    <location>
        <begin position="430"/>
        <end position="475"/>
    </location>
</feature>
<feature type="domain" description="PAC" evidence="9">
    <location>
        <begin position="506"/>
        <end position="557"/>
    </location>
</feature>
<dbReference type="Proteomes" id="UP000178198">
    <property type="component" value="Chromosome"/>
</dbReference>
<dbReference type="PANTHER" id="PTHR43304">
    <property type="entry name" value="PHYTOCHROME-LIKE PROTEIN CPH1"/>
    <property type="match status" value="1"/>
</dbReference>
<dbReference type="Pfam" id="PF08447">
    <property type="entry name" value="PAS_3"/>
    <property type="match status" value="1"/>
</dbReference>
<evidence type="ECO:0000256" key="1">
    <source>
        <dbReference type="ARBA" id="ARBA00000085"/>
    </source>
</evidence>
<dbReference type="InterPro" id="IPR036890">
    <property type="entry name" value="HATPase_C_sf"/>
</dbReference>
<dbReference type="PROSITE" id="PS50109">
    <property type="entry name" value="HIS_KIN"/>
    <property type="match status" value="1"/>
</dbReference>
<dbReference type="EMBL" id="CP017774">
    <property type="protein sequence ID" value="APA00407.1"/>
    <property type="molecule type" value="Genomic_DNA"/>
</dbReference>
<feature type="domain" description="CHASE" evidence="10">
    <location>
        <begin position="111"/>
        <end position="200"/>
    </location>
</feature>
<dbReference type="SUPFAM" id="SSF55874">
    <property type="entry name" value="ATPase domain of HSP90 chaperone/DNA topoisomerase II/histidine kinase"/>
    <property type="match status" value="1"/>
</dbReference>
<keyword evidence="5" id="KW-0418">Kinase</keyword>
<dbReference type="CDD" id="cd00130">
    <property type="entry name" value="PAS"/>
    <property type="match status" value="2"/>
</dbReference>
<dbReference type="SMART" id="SM00086">
    <property type="entry name" value="PAC"/>
    <property type="match status" value="2"/>
</dbReference>
<dbReference type="PROSITE" id="PS50839">
    <property type="entry name" value="CHASE"/>
    <property type="match status" value="1"/>
</dbReference>
<keyword evidence="3" id="KW-0597">Phosphoprotein</keyword>
<evidence type="ECO:0000259" key="9">
    <source>
        <dbReference type="PROSITE" id="PS50113"/>
    </source>
</evidence>
<evidence type="ECO:0000259" key="10">
    <source>
        <dbReference type="PROSITE" id="PS50839"/>
    </source>
</evidence>
<dbReference type="SMART" id="SM00091">
    <property type="entry name" value="PAS"/>
    <property type="match status" value="2"/>
</dbReference>
<comment type="catalytic activity">
    <reaction evidence="1">
        <text>ATP + protein L-histidine = ADP + protein N-phospho-L-histidine.</text>
        <dbReference type="EC" id="2.7.13.3"/>
    </reaction>
</comment>
<dbReference type="InterPro" id="IPR035965">
    <property type="entry name" value="PAS-like_dom_sf"/>
</dbReference>
<name>A0A1D9PCV7_9FLAO</name>
<dbReference type="InterPro" id="IPR004358">
    <property type="entry name" value="Sig_transdc_His_kin-like_C"/>
</dbReference>
<dbReference type="InterPro" id="IPR005467">
    <property type="entry name" value="His_kinase_dom"/>
</dbReference>
<sequence length="785" mass="89348">MEIGNHFSKNKYKSLIRPKRLGLIVFFILCSIFYYILLQQYQIAQKAKNDEMYKTLEAIRQNIDQSLKNNYTTALSLALTINDKGVPENFDEIAKQLLASNNGINAVQLVPNGIISHIYPLKGNEAAIGLNILTSEKHQFEASQSIKNSKMYFAGPLELKQGGLGIVGRMPVHKDNKFWGFSAVVIHLNTFLHNSGINSIDSSKYYFQLSKVNPITQKELFFLPVNKNLSKNSSVTSVIPDGDWKLYLTDKKPHEFYPFLFTLGFFGILLAALFAFVTTRFLKKPAELEDLLEKQADKLLKNEIKFKSIFDQAAVGITYIDTNSGQLLEANKKYCDLLGYSEQEIKQKNIKSIIHPDDLKESISNLEKLKQGIIREYSVERRHITKSGNLIWIKLTISPLWEINTTPTNYIAIVEDITKRKLAEEAIINSQQKIESLINTVDGIVWECDANTLEFTFVSKKVENILGYTAKEWMSTPTFWTDHIYNKDKNFALQFCAEQTSKKLNHDFEYRMIAKDGSIVWLRDIVNVITENGEVKSLRGIMIDVTKNKETEADLNNSFNLVSEQNKRLLNFSYIVSHNLRSHTSNITSIVDLITNSDSEEEKEEMIELLKSVSDSLNETMLNLNEVVNIQTNVGLTTENLNLKQYIDNTLAILSNQIELKGIQVISSVESDIEVNYNPAYLESILYNLISNAIRYSHQERHPIIHIDTYKEAKKTVLKVSDNGIGIDLKRNGHKIFGMYKKFSTHKDSKGIGLFITKNQIDAMGGNITVESEPNLGTTFKVYIS</sequence>
<dbReference type="Gene3D" id="3.30.450.20">
    <property type="entry name" value="PAS domain"/>
    <property type="match status" value="2"/>
</dbReference>
<evidence type="ECO:0000313" key="12">
    <source>
        <dbReference type="Proteomes" id="UP000178198"/>
    </source>
</evidence>
<dbReference type="Pfam" id="PF03924">
    <property type="entry name" value="CHASE"/>
    <property type="match status" value="1"/>
</dbReference>
<accession>A0A1D9PCV7</accession>
<dbReference type="PROSITE" id="PS50112">
    <property type="entry name" value="PAS"/>
    <property type="match status" value="2"/>
</dbReference>
<dbReference type="AlphaFoldDB" id="A0A1D9PCV7"/>
<evidence type="ECO:0000256" key="4">
    <source>
        <dbReference type="ARBA" id="ARBA00022679"/>
    </source>
</evidence>
<feature type="transmembrane region" description="Helical" evidence="6">
    <location>
        <begin position="21"/>
        <end position="38"/>
    </location>
</feature>
<dbReference type="EC" id="2.7.13.3" evidence="2"/>
<evidence type="ECO:0000256" key="6">
    <source>
        <dbReference type="SAM" id="Phobius"/>
    </source>
</evidence>
<dbReference type="Pfam" id="PF02518">
    <property type="entry name" value="HATPase_c"/>
    <property type="match status" value="1"/>
</dbReference>
<evidence type="ECO:0000256" key="5">
    <source>
        <dbReference type="ARBA" id="ARBA00022777"/>
    </source>
</evidence>
<feature type="domain" description="PAS" evidence="8">
    <location>
        <begin position="302"/>
        <end position="373"/>
    </location>
</feature>
<dbReference type="InterPro" id="IPR006189">
    <property type="entry name" value="CHASE_dom"/>
</dbReference>
<evidence type="ECO:0000259" key="7">
    <source>
        <dbReference type="PROSITE" id="PS50109"/>
    </source>
</evidence>
<keyword evidence="6" id="KW-1133">Transmembrane helix</keyword>
<evidence type="ECO:0000256" key="3">
    <source>
        <dbReference type="ARBA" id="ARBA00022553"/>
    </source>
</evidence>
<dbReference type="InterPro" id="IPR000014">
    <property type="entry name" value="PAS"/>
</dbReference>
<dbReference type="SMART" id="SM00387">
    <property type="entry name" value="HATPase_c"/>
    <property type="match status" value="1"/>
</dbReference>
<feature type="transmembrane region" description="Helical" evidence="6">
    <location>
        <begin position="256"/>
        <end position="277"/>
    </location>
</feature>
<dbReference type="GO" id="GO:0004673">
    <property type="term" value="F:protein histidine kinase activity"/>
    <property type="evidence" value="ECO:0007669"/>
    <property type="project" value="UniProtKB-EC"/>
</dbReference>
<dbReference type="OrthoDB" id="5522855at2"/>
<keyword evidence="12" id="KW-1185">Reference proteome</keyword>
<dbReference type="Gene3D" id="3.30.565.10">
    <property type="entry name" value="Histidine kinase-like ATPase, C-terminal domain"/>
    <property type="match status" value="1"/>
</dbReference>
<dbReference type="PRINTS" id="PR00344">
    <property type="entry name" value="BCTRLSENSOR"/>
</dbReference>
<dbReference type="InterPro" id="IPR013655">
    <property type="entry name" value="PAS_fold_3"/>
</dbReference>
<protein>
    <recommendedName>
        <fullName evidence="2">histidine kinase</fullName>
        <ecNumber evidence="2">2.7.13.3</ecNumber>
    </recommendedName>
</protein>
<dbReference type="InterPro" id="IPR000700">
    <property type="entry name" value="PAS-assoc_C"/>
</dbReference>
<organism evidence="11 12">
    <name type="scientific">Flavobacterium commune</name>
    <dbReference type="NCBI Taxonomy" id="1306519"/>
    <lineage>
        <taxon>Bacteria</taxon>
        <taxon>Pseudomonadati</taxon>
        <taxon>Bacteroidota</taxon>
        <taxon>Flavobacteriia</taxon>
        <taxon>Flavobacteriales</taxon>
        <taxon>Flavobacteriaceae</taxon>
        <taxon>Flavobacterium</taxon>
    </lineage>
</organism>
<dbReference type="InterPro" id="IPR003594">
    <property type="entry name" value="HATPase_dom"/>
</dbReference>
<feature type="domain" description="Histidine kinase" evidence="7">
    <location>
        <begin position="575"/>
        <end position="785"/>
    </location>
</feature>
<dbReference type="STRING" id="1306519.BIW12_13795"/>
<dbReference type="InterPro" id="IPR052162">
    <property type="entry name" value="Sensor_kinase/Photoreceptor"/>
</dbReference>
<dbReference type="PROSITE" id="PS50113">
    <property type="entry name" value="PAC"/>
    <property type="match status" value="2"/>
</dbReference>
<proteinExistence type="predicted"/>
<keyword evidence="4" id="KW-0808">Transferase</keyword>
<feature type="domain" description="PAC" evidence="9">
    <location>
        <begin position="377"/>
        <end position="429"/>
    </location>
</feature>